<name>A0A9P0CJI7_9CUCU</name>
<gene>
    <name evidence="2" type="ORF">PSYICH_LOCUS5580</name>
</gene>
<accession>A0A9P0CJI7</accession>
<proteinExistence type="predicted"/>
<feature type="compositionally biased region" description="Low complexity" evidence="1">
    <location>
        <begin position="481"/>
        <end position="504"/>
    </location>
</feature>
<dbReference type="PANTHER" id="PTHR46601">
    <property type="entry name" value="ULP_PROTEASE DOMAIN-CONTAINING PROTEIN"/>
    <property type="match status" value="1"/>
</dbReference>
<evidence type="ECO:0000256" key="1">
    <source>
        <dbReference type="SAM" id="MobiDB-lite"/>
    </source>
</evidence>
<sequence length="609" mass="69635">MKWLGGGEGDAIIKVEMDRGPHRTQDDAAVGYVYQRAPDPEFPTFGPKQPRWAGDEGIMDDDQNEQMTKIYSPNNDLTLSVKASKFVKETWVKFSYTTLLRAKAFWVVAPKLKDRETCLCVKHENFELKFNKLNNLQDLKHDSIDTFIEDYTCDVTSHDCMNSLCEKCKNQLLQPGDNSVSLTYFQWKSVLEEKIAKGAKKTFKITKKLEKKLRMALAENIPVMKKHLYGIYSYNKLKKELKENLSEIKIMIQIDFSENYITKYAFTHFAKNQLSIDTGVYYSRNVNLQSISFATVCENLDHQAHVVWAHMKPILTTIISENKDIDTLHFYSDGPTSEPGHGKGPMDGVGYLKRTADSHKTASDFAKLFKNSVIKIKVLHEKDVTEGKTSQKLWILFQNHDQKWKYPTVNNTNKVATPPNSISYMSSAAAAGMPPLYDMGGQNKGLGHEQQFVYMSNQMHPPPQAGMTLHHPQYLPPQSLAQQSLAQQSLAQQLHQQMRHQQPQGETDDSRWSEEIEELKINMLKKGTFAVVARYLCMIEDIDLDEGEIKVTSLKYLNNDRKMVSLVDTDISLVTVDQIIKITNEPSILMRGKRMYYKFSEALDIIEKA</sequence>
<dbReference type="Proteomes" id="UP001153636">
    <property type="component" value="Chromosome 17"/>
</dbReference>
<dbReference type="PANTHER" id="PTHR46601:SF1">
    <property type="entry name" value="ADF-H DOMAIN-CONTAINING PROTEIN"/>
    <property type="match status" value="1"/>
</dbReference>
<dbReference type="EMBL" id="OV651829">
    <property type="protein sequence ID" value="CAH1104547.1"/>
    <property type="molecule type" value="Genomic_DNA"/>
</dbReference>
<protein>
    <submittedName>
        <fullName evidence="2">Uncharacterized protein</fullName>
    </submittedName>
</protein>
<evidence type="ECO:0000313" key="3">
    <source>
        <dbReference type="Proteomes" id="UP001153636"/>
    </source>
</evidence>
<reference evidence="2" key="1">
    <citation type="submission" date="2022-01" db="EMBL/GenBank/DDBJ databases">
        <authorList>
            <person name="King R."/>
        </authorList>
    </citation>
    <scope>NUCLEOTIDE SEQUENCE</scope>
</reference>
<organism evidence="2 3">
    <name type="scientific">Psylliodes chrysocephalus</name>
    <dbReference type="NCBI Taxonomy" id="3402493"/>
    <lineage>
        <taxon>Eukaryota</taxon>
        <taxon>Metazoa</taxon>
        <taxon>Ecdysozoa</taxon>
        <taxon>Arthropoda</taxon>
        <taxon>Hexapoda</taxon>
        <taxon>Insecta</taxon>
        <taxon>Pterygota</taxon>
        <taxon>Neoptera</taxon>
        <taxon>Endopterygota</taxon>
        <taxon>Coleoptera</taxon>
        <taxon>Polyphaga</taxon>
        <taxon>Cucujiformia</taxon>
        <taxon>Chrysomeloidea</taxon>
        <taxon>Chrysomelidae</taxon>
        <taxon>Galerucinae</taxon>
        <taxon>Alticini</taxon>
        <taxon>Psylliodes</taxon>
    </lineage>
</organism>
<feature type="region of interest" description="Disordered" evidence="1">
    <location>
        <begin position="481"/>
        <end position="511"/>
    </location>
</feature>
<keyword evidence="3" id="KW-1185">Reference proteome</keyword>
<dbReference type="AlphaFoldDB" id="A0A9P0CJI7"/>
<dbReference type="OrthoDB" id="668540at2759"/>
<evidence type="ECO:0000313" key="2">
    <source>
        <dbReference type="EMBL" id="CAH1104547.1"/>
    </source>
</evidence>